<dbReference type="AlphaFoldDB" id="A0ABD5Z0W1"/>
<proteinExistence type="predicted"/>
<feature type="transmembrane region" description="Helical" evidence="1">
    <location>
        <begin position="48"/>
        <end position="70"/>
    </location>
</feature>
<dbReference type="EMBL" id="JBHTAR010000011">
    <property type="protein sequence ID" value="MFC7198799.1"/>
    <property type="molecule type" value="Genomic_DNA"/>
</dbReference>
<keyword evidence="1" id="KW-0812">Transmembrane</keyword>
<evidence type="ECO:0000313" key="3">
    <source>
        <dbReference type="Proteomes" id="UP001596447"/>
    </source>
</evidence>
<sequence>MDEALEAVDVIADSELEGVFVWLLRIVGIVAILAGLGLWLFTEMTLLVLPAALIVVGLVLLVAPNILLALTEFV</sequence>
<keyword evidence="1" id="KW-1133">Transmembrane helix</keyword>
<accession>A0ABD5Z0W1</accession>
<comment type="caution">
    <text evidence="2">The sequence shown here is derived from an EMBL/GenBank/DDBJ whole genome shotgun (WGS) entry which is preliminary data.</text>
</comment>
<organism evidence="2 3">
    <name type="scientific">Halospeciosus flavus</name>
    <dbReference type="NCBI Taxonomy" id="3032283"/>
    <lineage>
        <taxon>Archaea</taxon>
        <taxon>Methanobacteriati</taxon>
        <taxon>Methanobacteriota</taxon>
        <taxon>Stenosarchaea group</taxon>
        <taxon>Halobacteria</taxon>
        <taxon>Halobacteriales</taxon>
        <taxon>Halobacteriaceae</taxon>
        <taxon>Halospeciosus</taxon>
    </lineage>
</organism>
<keyword evidence="3" id="KW-1185">Reference proteome</keyword>
<evidence type="ECO:0008006" key="4">
    <source>
        <dbReference type="Google" id="ProtNLM"/>
    </source>
</evidence>
<evidence type="ECO:0000313" key="2">
    <source>
        <dbReference type="EMBL" id="MFC7198799.1"/>
    </source>
</evidence>
<dbReference type="Proteomes" id="UP001596447">
    <property type="component" value="Unassembled WGS sequence"/>
</dbReference>
<evidence type="ECO:0000256" key="1">
    <source>
        <dbReference type="SAM" id="Phobius"/>
    </source>
</evidence>
<name>A0ABD5Z0W1_9EURY</name>
<protein>
    <recommendedName>
        <fullName evidence="4">Major facilitator superfamily (MFS) profile domain-containing protein</fullName>
    </recommendedName>
</protein>
<dbReference type="RefSeq" id="WP_279528757.1">
    <property type="nucleotide sequence ID" value="NZ_CP122312.1"/>
</dbReference>
<reference evidence="2 3" key="1">
    <citation type="journal article" date="2019" name="Int. J. Syst. Evol. Microbiol.">
        <title>The Global Catalogue of Microorganisms (GCM) 10K type strain sequencing project: providing services to taxonomists for standard genome sequencing and annotation.</title>
        <authorList>
            <consortium name="The Broad Institute Genomics Platform"/>
            <consortium name="The Broad Institute Genome Sequencing Center for Infectious Disease"/>
            <person name="Wu L."/>
            <person name="Ma J."/>
        </authorList>
    </citation>
    <scope>NUCLEOTIDE SEQUENCE [LARGE SCALE GENOMIC DNA]</scope>
    <source>
        <strain evidence="2 3">XZGYJ-43</strain>
    </source>
</reference>
<keyword evidence="1" id="KW-0472">Membrane</keyword>
<feature type="transmembrane region" description="Helical" evidence="1">
    <location>
        <begin position="20"/>
        <end position="41"/>
    </location>
</feature>
<gene>
    <name evidence="2" type="ORF">ACFQJ9_05080</name>
</gene>